<keyword evidence="3" id="KW-1185">Reference proteome</keyword>
<gene>
    <name evidence="2" type="ORF">JG688_00017752</name>
</gene>
<name>A0A8J5LYB9_9STRA</name>
<dbReference type="AlphaFoldDB" id="A0A8J5LYB9"/>
<evidence type="ECO:0000313" key="2">
    <source>
        <dbReference type="EMBL" id="KAG6943153.1"/>
    </source>
</evidence>
<proteinExistence type="predicted"/>
<sequence>IPVRKSKRTKAQAKALPVINPRDVDFGYLWRQLKDPHVEGVNMFLGELAVVKYAIVERIISANADSYDVTLPKEPEEPDDPEECEQRGEPDEIRPSQIDTSIALSANTIDDVLRGALSGDEEEVAVVLANAAAEAANLIPDEVDVVLPQGLNTQDVNVMKDGENTDEYESIGSEADDSGWSNDDNVEQWQISEGVSSDEEEVSLTDEAFIDV</sequence>
<dbReference type="Proteomes" id="UP000709295">
    <property type="component" value="Unassembled WGS sequence"/>
</dbReference>
<feature type="region of interest" description="Disordered" evidence="1">
    <location>
        <begin position="69"/>
        <end position="98"/>
    </location>
</feature>
<dbReference type="EMBL" id="JAENGY010002827">
    <property type="protein sequence ID" value="KAG6943153.1"/>
    <property type="molecule type" value="Genomic_DNA"/>
</dbReference>
<evidence type="ECO:0000256" key="1">
    <source>
        <dbReference type="SAM" id="MobiDB-lite"/>
    </source>
</evidence>
<accession>A0A8J5LYB9</accession>
<feature type="compositionally biased region" description="Basic and acidic residues" evidence="1">
    <location>
        <begin position="84"/>
        <end position="94"/>
    </location>
</feature>
<feature type="non-terminal residue" evidence="2">
    <location>
        <position position="1"/>
    </location>
</feature>
<reference evidence="2" key="1">
    <citation type="submission" date="2021-01" db="EMBL/GenBank/DDBJ databases">
        <title>Phytophthora aleatoria, a newly-described species from Pinus radiata is distinct from Phytophthora cactorum isolates based on comparative genomics.</title>
        <authorList>
            <person name="Mcdougal R."/>
            <person name="Panda P."/>
            <person name="Williams N."/>
            <person name="Studholme D.J."/>
        </authorList>
    </citation>
    <scope>NUCLEOTIDE SEQUENCE</scope>
    <source>
        <strain evidence="2">NZFS 4037</strain>
    </source>
</reference>
<protein>
    <submittedName>
        <fullName evidence="2">Uncharacterized protein</fullName>
    </submittedName>
</protein>
<evidence type="ECO:0000313" key="3">
    <source>
        <dbReference type="Proteomes" id="UP000709295"/>
    </source>
</evidence>
<comment type="caution">
    <text evidence="2">The sequence shown here is derived from an EMBL/GenBank/DDBJ whole genome shotgun (WGS) entry which is preliminary data.</text>
</comment>
<organism evidence="2 3">
    <name type="scientific">Phytophthora aleatoria</name>
    <dbReference type="NCBI Taxonomy" id="2496075"/>
    <lineage>
        <taxon>Eukaryota</taxon>
        <taxon>Sar</taxon>
        <taxon>Stramenopiles</taxon>
        <taxon>Oomycota</taxon>
        <taxon>Peronosporomycetes</taxon>
        <taxon>Peronosporales</taxon>
        <taxon>Peronosporaceae</taxon>
        <taxon>Phytophthora</taxon>
    </lineage>
</organism>